<dbReference type="InterPro" id="IPR002794">
    <property type="entry name" value="DUF92_TMEM19"/>
</dbReference>
<feature type="transmembrane region" description="Helical" evidence="6">
    <location>
        <begin position="12"/>
        <end position="30"/>
    </location>
</feature>
<dbReference type="Proteomes" id="UP000002027">
    <property type="component" value="Chromosome 2"/>
</dbReference>
<dbReference type="STRING" id="479434.Sthe_2767"/>
<reference evidence="8" key="1">
    <citation type="submission" date="2009-11" db="EMBL/GenBank/DDBJ databases">
        <title>The complete chromosome 2 of Sphaerobacter thermophilus DSM 20745.</title>
        <authorList>
            <person name="Lucas S."/>
            <person name="Copeland A."/>
            <person name="Lapidus A."/>
            <person name="Glavina del Rio T."/>
            <person name="Dalin E."/>
            <person name="Tice H."/>
            <person name="Bruce D."/>
            <person name="Goodwin L."/>
            <person name="Pitluck S."/>
            <person name="Kyrpides N."/>
            <person name="Mavromatis K."/>
            <person name="Ivanova N."/>
            <person name="Mikhailova N."/>
            <person name="LaButti K.M."/>
            <person name="Clum A."/>
            <person name="Sun H.I."/>
            <person name="Brettin T."/>
            <person name="Detter J.C."/>
            <person name="Han C."/>
            <person name="Larimer F."/>
            <person name="Land M."/>
            <person name="Hauser L."/>
            <person name="Markowitz V."/>
            <person name="Cheng J.F."/>
            <person name="Hugenholtz P."/>
            <person name="Woyke T."/>
            <person name="Wu D."/>
            <person name="Steenblock K."/>
            <person name="Schneider S."/>
            <person name="Pukall R."/>
            <person name="Goeker M."/>
            <person name="Klenk H.P."/>
            <person name="Eisen J.A."/>
        </authorList>
    </citation>
    <scope>NUCLEOTIDE SEQUENCE [LARGE SCALE GENOMIC DNA]</scope>
    <source>
        <strain evidence="8">ATCC 49802 / DSM 20745 / S 6022</strain>
    </source>
</reference>
<sequence length="277" mass="27399">MVRVGRTGGLLGRAVLGAGAAGAVAVAGWWRGALTADGTAAAVAVGTPVFAVGGGRWAAVLVGFFTLSSALSQVGRERKAAMAAVANKGSRRDAGQVLANGGVAAGAAVVAGITGKPEAAFPAFLGAMAAATSDTWATEIGLLSRRPPRSIVTWRQVRPGLSGGVTPLGLAAAAAGGATIGLIGSLGRPRRELVALGTLAGLAGSLADSVAGATVQGVYRCPRCGEETERRVHSCGTPTIPARGVAWIDNDVVNLIGSAVGAITALVLARRRPGRRG</sequence>
<proteinExistence type="inferred from homology"/>
<keyword evidence="8" id="KW-1185">Reference proteome</keyword>
<feature type="transmembrane region" description="Helical" evidence="6">
    <location>
        <begin position="57"/>
        <end position="76"/>
    </location>
</feature>
<dbReference type="InParanoid" id="D1C8N8"/>
<evidence type="ECO:0008006" key="9">
    <source>
        <dbReference type="Google" id="ProtNLM"/>
    </source>
</evidence>
<evidence type="ECO:0000313" key="8">
    <source>
        <dbReference type="Proteomes" id="UP000002027"/>
    </source>
</evidence>
<keyword evidence="5 6" id="KW-0472">Membrane</keyword>
<protein>
    <recommendedName>
        <fullName evidence="9">DUF92 domain-containing protein</fullName>
    </recommendedName>
</protein>
<dbReference type="KEGG" id="sti:Sthe_2767"/>
<reference evidence="7 8" key="2">
    <citation type="journal article" date="2010" name="Stand. Genomic Sci.">
        <title>Complete genome sequence of Desulfohalobium retbaense type strain (HR(100)).</title>
        <authorList>
            <person name="Spring S."/>
            <person name="Nolan M."/>
            <person name="Lapidus A."/>
            <person name="Glavina Del Rio T."/>
            <person name="Copeland A."/>
            <person name="Tice H."/>
            <person name="Cheng J.F."/>
            <person name="Lucas S."/>
            <person name="Land M."/>
            <person name="Chen F."/>
            <person name="Bruce D."/>
            <person name="Goodwin L."/>
            <person name="Pitluck S."/>
            <person name="Ivanova N."/>
            <person name="Mavromatis K."/>
            <person name="Mikhailova N."/>
            <person name="Pati A."/>
            <person name="Chen A."/>
            <person name="Palaniappan K."/>
            <person name="Hauser L."/>
            <person name="Chang Y.J."/>
            <person name="Jeffries C.D."/>
            <person name="Munk C."/>
            <person name="Kiss H."/>
            <person name="Chain P."/>
            <person name="Han C."/>
            <person name="Brettin T."/>
            <person name="Detter J.C."/>
            <person name="Schuler E."/>
            <person name="Goker M."/>
            <person name="Rohde M."/>
            <person name="Bristow J."/>
            <person name="Eisen J.A."/>
            <person name="Markowitz V."/>
            <person name="Hugenholtz P."/>
            <person name="Kyrpides N.C."/>
            <person name="Klenk H.P."/>
        </authorList>
    </citation>
    <scope>NUCLEOTIDE SEQUENCE [LARGE SCALE GENOMIC DNA]</scope>
    <source>
        <strain evidence="8">ATCC 49802 / DSM 20745 / S 6022</strain>
    </source>
</reference>
<dbReference type="PANTHER" id="PTHR13353">
    <property type="entry name" value="TRANSMEMBRANE PROTEIN 19"/>
    <property type="match status" value="1"/>
</dbReference>
<evidence type="ECO:0000256" key="2">
    <source>
        <dbReference type="ARBA" id="ARBA00009012"/>
    </source>
</evidence>
<dbReference type="PANTHER" id="PTHR13353:SF5">
    <property type="entry name" value="TRANSMEMBRANE PROTEIN 19"/>
    <property type="match status" value="1"/>
</dbReference>
<feature type="transmembrane region" description="Helical" evidence="6">
    <location>
        <begin position="164"/>
        <end position="186"/>
    </location>
</feature>
<comment type="similarity">
    <text evidence="2">Belongs to the TMEM19 family.</text>
</comment>
<dbReference type="HOGENOM" id="CLU_036918_3_0_0"/>
<evidence type="ECO:0000256" key="1">
    <source>
        <dbReference type="ARBA" id="ARBA00004141"/>
    </source>
</evidence>
<feature type="transmembrane region" description="Helical" evidence="6">
    <location>
        <begin position="252"/>
        <end position="269"/>
    </location>
</feature>
<accession>D1C8N8</accession>
<name>D1C8N8_SPHTD</name>
<dbReference type="AlphaFoldDB" id="D1C8N8"/>
<organism evidence="7 8">
    <name type="scientific">Sphaerobacter thermophilus (strain ATCC 49802 / DSM 20745 / KCCM 41009 / NCIMB 13125 / S 6022)</name>
    <dbReference type="NCBI Taxonomy" id="479434"/>
    <lineage>
        <taxon>Bacteria</taxon>
        <taxon>Pseudomonadati</taxon>
        <taxon>Thermomicrobiota</taxon>
        <taxon>Thermomicrobia</taxon>
        <taxon>Sphaerobacterales</taxon>
        <taxon>Sphaerobacterineae</taxon>
        <taxon>Sphaerobacteraceae</taxon>
        <taxon>Sphaerobacter</taxon>
    </lineage>
</organism>
<dbReference type="Pfam" id="PF01940">
    <property type="entry name" value="DUF92"/>
    <property type="match status" value="1"/>
</dbReference>
<gene>
    <name evidence="7" type="ordered locus">Sthe_2767</name>
</gene>
<dbReference type="GO" id="GO:0016020">
    <property type="term" value="C:membrane"/>
    <property type="evidence" value="ECO:0007669"/>
    <property type="project" value="UniProtKB-SubCell"/>
</dbReference>
<feature type="transmembrane region" description="Helical" evidence="6">
    <location>
        <begin position="97"/>
        <end position="115"/>
    </location>
</feature>
<keyword evidence="3 6" id="KW-0812">Transmembrane</keyword>
<dbReference type="EMBL" id="CP001824">
    <property type="protein sequence ID" value="ACZ40181.1"/>
    <property type="molecule type" value="Genomic_DNA"/>
</dbReference>
<evidence type="ECO:0000256" key="4">
    <source>
        <dbReference type="ARBA" id="ARBA00022989"/>
    </source>
</evidence>
<evidence type="ECO:0000256" key="5">
    <source>
        <dbReference type="ARBA" id="ARBA00023136"/>
    </source>
</evidence>
<dbReference type="RefSeq" id="WP_012873219.1">
    <property type="nucleotide sequence ID" value="NC_013524.1"/>
</dbReference>
<comment type="subcellular location">
    <subcellularLocation>
        <location evidence="1">Membrane</location>
        <topology evidence="1">Multi-pass membrane protein</topology>
    </subcellularLocation>
</comment>
<keyword evidence="4 6" id="KW-1133">Transmembrane helix</keyword>
<dbReference type="eggNOG" id="COG1836">
    <property type="taxonomic scope" value="Bacteria"/>
</dbReference>
<evidence type="ECO:0000313" key="7">
    <source>
        <dbReference type="EMBL" id="ACZ40181.1"/>
    </source>
</evidence>
<evidence type="ECO:0000256" key="6">
    <source>
        <dbReference type="SAM" id="Phobius"/>
    </source>
</evidence>
<evidence type="ECO:0000256" key="3">
    <source>
        <dbReference type="ARBA" id="ARBA00022692"/>
    </source>
</evidence>